<organism evidence="3 4">
    <name type="scientific">Vibrio superstes NBRC 103154</name>
    <dbReference type="NCBI Taxonomy" id="1219062"/>
    <lineage>
        <taxon>Bacteria</taxon>
        <taxon>Pseudomonadati</taxon>
        <taxon>Pseudomonadota</taxon>
        <taxon>Gammaproteobacteria</taxon>
        <taxon>Vibrionales</taxon>
        <taxon>Vibrionaceae</taxon>
        <taxon>Vibrio</taxon>
    </lineage>
</organism>
<keyword evidence="2" id="KW-0812">Transmembrane</keyword>
<comment type="caution">
    <text evidence="3">The sequence shown here is derived from an EMBL/GenBank/DDBJ whole genome shotgun (WGS) entry which is preliminary data.</text>
</comment>
<reference evidence="3 4" key="1">
    <citation type="submission" date="2019-07" db="EMBL/GenBank/DDBJ databases">
        <title>Whole genome shotgun sequence of Vibrio superstes NBRC 103154.</title>
        <authorList>
            <person name="Hosoyama A."/>
            <person name="Uohara A."/>
            <person name="Ohji S."/>
            <person name="Ichikawa N."/>
        </authorList>
    </citation>
    <scope>NUCLEOTIDE SEQUENCE [LARGE SCALE GENOMIC DNA]</scope>
    <source>
        <strain evidence="3 4">NBRC 103154</strain>
    </source>
</reference>
<name>A0A511QRN5_9VIBR</name>
<feature type="transmembrane region" description="Helical" evidence="2">
    <location>
        <begin position="20"/>
        <end position="50"/>
    </location>
</feature>
<dbReference type="PIRSF" id="PIRSF016789">
    <property type="entry name" value="DUF454"/>
    <property type="match status" value="1"/>
</dbReference>
<dbReference type="AlphaFoldDB" id="A0A511QRN5"/>
<evidence type="ECO:0000313" key="3">
    <source>
        <dbReference type="EMBL" id="GEM80014.1"/>
    </source>
</evidence>
<protein>
    <recommendedName>
        <fullName evidence="1">Inner membrane protein</fullName>
    </recommendedName>
</protein>
<dbReference type="Pfam" id="PF04304">
    <property type="entry name" value="DUF454"/>
    <property type="match status" value="1"/>
</dbReference>
<keyword evidence="4" id="KW-1185">Reference proteome</keyword>
<dbReference type="GO" id="GO:0005886">
    <property type="term" value="C:plasma membrane"/>
    <property type="evidence" value="ECO:0007669"/>
    <property type="project" value="UniProtKB-SubCell"/>
</dbReference>
<keyword evidence="1" id="KW-0997">Cell inner membrane</keyword>
<dbReference type="Proteomes" id="UP000321113">
    <property type="component" value="Unassembled WGS sequence"/>
</dbReference>
<proteinExistence type="predicted"/>
<dbReference type="PANTHER" id="PTHR35813">
    <property type="entry name" value="INNER MEMBRANE PROTEIN YBAN"/>
    <property type="match status" value="1"/>
</dbReference>
<keyword evidence="1" id="KW-1003">Cell membrane</keyword>
<dbReference type="PANTHER" id="PTHR35813:SF1">
    <property type="entry name" value="INNER MEMBRANE PROTEIN YBAN"/>
    <property type="match status" value="1"/>
</dbReference>
<dbReference type="InterPro" id="IPR007401">
    <property type="entry name" value="DUF454"/>
</dbReference>
<keyword evidence="2" id="KW-1133">Transmembrane helix</keyword>
<keyword evidence="1 2" id="KW-0472">Membrane</keyword>
<comment type="subcellular location">
    <subcellularLocation>
        <location evidence="1">Cell inner membrane</location>
        <topology evidence="1">Multi-pass membrane protein</topology>
    </subcellularLocation>
</comment>
<feature type="transmembrane region" description="Helical" evidence="2">
    <location>
        <begin position="92"/>
        <end position="125"/>
    </location>
</feature>
<sequence length="135" mass="15154">MRGQGFAVVVTPQNPIKRWMLISLGIVCLVLGIIGVVLPLLPTTPFVLLASACFMRSSPRLNQKLLSHPIFGPIIEDWRDTRGVKRSVKRKAYWLILFSFALSIALAPINWVRLLLVAIMAILLLWLSRLPEPAE</sequence>
<evidence type="ECO:0000256" key="1">
    <source>
        <dbReference type="PIRNR" id="PIRNR016789"/>
    </source>
</evidence>
<evidence type="ECO:0000256" key="2">
    <source>
        <dbReference type="SAM" id="Phobius"/>
    </source>
</evidence>
<dbReference type="EMBL" id="BJXK01000008">
    <property type="protein sequence ID" value="GEM80014.1"/>
    <property type="molecule type" value="Genomic_DNA"/>
</dbReference>
<gene>
    <name evidence="3" type="ORF">VSU01S_22590</name>
</gene>
<accession>A0A511QRN5</accession>
<evidence type="ECO:0000313" key="4">
    <source>
        <dbReference type="Proteomes" id="UP000321113"/>
    </source>
</evidence>